<dbReference type="InterPro" id="IPR012337">
    <property type="entry name" value="RNaseH-like_sf"/>
</dbReference>
<name>A0ABP9YZ47_9FUNG</name>
<dbReference type="Gene3D" id="3.30.70.2820">
    <property type="match status" value="1"/>
</dbReference>
<proteinExistence type="predicted"/>
<evidence type="ECO:0000259" key="1">
    <source>
        <dbReference type="Pfam" id="PF03104"/>
    </source>
</evidence>
<dbReference type="SUPFAM" id="SSF53098">
    <property type="entry name" value="Ribonuclease H-like"/>
    <property type="match status" value="1"/>
</dbReference>
<evidence type="ECO:0000313" key="3">
    <source>
        <dbReference type="Proteomes" id="UP001473302"/>
    </source>
</evidence>
<feature type="domain" description="DNA-directed DNA polymerase family B exonuclease" evidence="1">
    <location>
        <begin position="45"/>
        <end position="284"/>
    </location>
</feature>
<dbReference type="Gene3D" id="3.30.420.10">
    <property type="entry name" value="Ribonuclease H-like superfamily/Ribonuclease H"/>
    <property type="match status" value="1"/>
</dbReference>
<evidence type="ECO:0000313" key="2">
    <source>
        <dbReference type="EMBL" id="GAA5812105.1"/>
    </source>
</evidence>
<protein>
    <recommendedName>
        <fullName evidence="1">DNA-directed DNA polymerase family B exonuclease domain-containing protein</fullName>
    </recommendedName>
</protein>
<reference evidence="2 3" key="1">
    <citation type="submission" date="2024-04" db="EMBL/GenBank/DDBJ databases">
        <title>genome sequences of Mucor flavus KT1a and Helicostylum pulchrum KT1b strains isolated from the surface of a dry-aged beef.</title>
        <authorList>
            <person name="Toyotome T."/>
            <person name="Hosono M."/>
            <person name="Torimaru M."/>
            <person name="Fukuda K."/>
            <person name="Mikami N."/>
        </authorList>
    </citation>
    <scope>NUCLEOTIDE SEQUENCE [LARGE SCALE GENOMIC DNA]</scope>
    <source>
        <strain evidence="2 3">KT1a</strain>
    </source>
</reference>
<dbReference type="InterPro" id="IPR036397">
    <property type="entry name" value="RNaseH_sf"/>
</dbReference>
<keyword evidence="3" id="KW-1185">Reference proteome</keyword>
<gene>
    <name evidence="2" type="ORF">MFLAVUS_005555</name>
</gene>
<dbReference type="Pfam" id="PF03104">
    <property type="entry name" value="DNA_pol_B_exo1"/>
    <property type="match status" value="1"/>
</dbReference>
<accession>A0ABP9YZ47</accession>
<dbReference type="Proteomes" id="UP001473302">
    <property type="component" value="Unassembled WGS sequence"/>
</dbReference>
<dbReference type="EMBL" id="BAABUK010000012">
    <property type="protein sequence ID" value="GAA5812105.1"/>
    <property type="molecule type" value="Genomic_DNA"/>
</dbReference>
<dbReference type="PANTHER" id="PTHR45861">
    <property type="entry name" value="DNA POLYMERASE ALPHA CATALYTIC SUBUNIT"/>
    <property type="match status" value="1"/>
</dbReference>
<dbReference type="PANTHER" id="PTHR45861:SF1">
    <property type="entry name" value="DNA POLYMERASE ALPHA CATALYTIC SUBUNIT"/>
    <property type="match status" value="1"/>
</dbReference>
<dbReference type="InterPro" id="IPR006133">
    <property type="entry name" value="DNA-dir_DNA_pol_B_exonuc"/>
</dbReference>
<sequence>METCKRKYVFSVPEVPREAEYIKLNYPYTDNQLPQEPLCFTFGNIFGTTVIPLEGFLLRKKIMGPCWLEFNDLQPSQGNSWCSVEARIQSPIDCLVVESDDTPPLNSLALSIQTKFNYSTKNNEIIAITGYCCKNVNINGQDIATLSPSERFSVSRPISSSSSFKRTVINPEVDFTIIQEKSEEAMLCAFLEKLQSLDPDIVIDHEFSTIGPSILLQRMKFFNVKNWNVIGRRVCATWPKSLSTSNNTDNTTYQKKLTMCGRLVSDTFLASQDVISCKPYSLQDMALSELGLSREEITSDMMVTFEQRGILAT</sequence>
<organism evidence="2 3">
    <name type="scientific">Mucor flavus</name>
    <dbReference type="NCBI Taxonomy" id="439312"/>
    <lineage>
        <taxon>Eukaryota</taxon>
        <taxon>Fungi</taxon>
        <taxon>Fungi incertae sedis</taxon>
        <taxon>Mucoromycota</taxon>
        <taxon>Mucoromycotina</taxon>
        <taxon>Mucoromycetes</taxon>
        <taxon>Mucorales</taxon>
        <taxon>Mucorineae</taxon>
        <taxon>Mucoraceae</taxon>
        <taxon>Mucor</taxon>
    </lineage>
</organism>
<comment type="caution">
    <text evidence="2">The sequence shown here is derived from an EMBL/GenBank/DDBJ whole genome shotgun (WGS) entry which is preliminary data.</text>
</comment>